<feature type="region of interest" description="Disordered" evidence="1">
    <location>
        <begin position="91"/>
        <end position="120"/>
    </location>
</feature>
<name>A0AA39XFJ2_9PEZI</name>
<keyword evidence="2" id="KW-0732">Signal</keyword>
<accession>A0AA39XFJ2</accession>
<dbReference type="AlphaFoldDB" id="A0AA39XFJ2"/>
<evidence type="ECO:0000256" key="2">
    <source>
        <dbReference type="SAM" id="SignalP"/>
    </source>
</evidence>
<feature type="chain" id="PRO_5041344496" evidence="2">
    <location>
        <begin position="23"/>
        <end position="288"/>
    </location>
</feature>
<comment type="caution">
    <text evidence="3">The sequence shown here is derived from an EMBL/GenBank/DDBJ whole genome shotgun (WGS) entry which is preliminary data.</text>
</comment>
<evidence type="ECO:0000256" key="1">
    <source>
        <dbReference type="SAM" id="MobiDB-lite"/>
    </source>
</evidence>
<gene>
    <name evidence="3" type="ORF">B0T14DRAFT_505729</name>
</gene>
<reference evidence="3" key="1">
    <citation type="submission" date="2023-06" db="EMBL/GenBank/DDBJ databases">
        <title>Genome-scale phylogeny and comparative genomics of the fungal order Sordariales.</title>
        <authorList>
            <consortium name="Lawrence Berkeley National Laboratory"/>
            <person name="Hensen N."/>
            <person name="Bonometti L."/>
            <person name="Westerberg I."/>
            <person name="Brannstrom I.O."/>
            <person name="Guillou S."/>
            <person name="Cros-Aarteil S."/>
            <person name="Calhoun S."/>
            <person name="Haridas S."/>
            <person name="Kuo A."/>
            <person name="Mondo S."/>
            <person name="Pangilinan J."/>
            <person name="Riley R."/>
            <person name="Labutti K."/>
            <person name="Andreopoulos B."/>
            <person name="Lipzen A."/>
            <person name="Chen C."/>
            <person name="Yanf M."/>
            <person name="Daum C."/>
            <person name="Ng V."/>
            <person name="Clum A."/>
            <person name="Steindorff A."/>
            <person name="Ohm R."/>
            <person name="Martin F."/>
            <person name="Silar P."/>
            <person name="Natvig D."/>
            <person name="Lalanne C."/>
            <person name="Gautier V."/>
            <person name="Ament-Velasquez S.L."/>
            <person name="Kruys A."/>
            <person name="Hutchinson M.I."/>
            <person name="Powell A.J."/>
            <person name="Barry K."/>
            <person name="Miller A.N."/>
            <person name="Grigoriev I.V."/>
            <person name="Debuchy R."/>
            <person name="Gladieux P."/>
            <person name="Thoren M.H."/>
            <person name="Johannesson H."/>
        </authorList>
    </citation>
    <scope>NUCLEOTIDE SEQUENCE</scope>
    <source>
        <strain evidence="3">CBS 606.72</strain>
    </source>
</reference>
<feature type="signal peptide" evidence="2">
    <location>
        <begin position="1"/>
        <end position="22"/>
    </location>
</feature>
<evidence type="ECO:0000313" key="4">
    <source>
        <dbReference type="Proteomes" id="UP001175000"/>
    </source>
</evidence>
<dbReference type="Proteomes" id="UP001175000">
    <property type="component" value="Unassembled WGS sequence"/>
</dbReference>
<dbReference type="EMBL" id="JAULSU010000001">
    <property type="protein sequence ID" value="KAK0633046.1"/>
    <property type="molecule type" value="Genomic_DNA"/>
</dbReference>
<evidence type="ECO:0000313" key="3">
    <source>
        <dbReference type="EMBL" id="KAK0633046.1"/>
    </source>
</evidence>
<sequence>MHFTKISALVAQFSLTTASVLGAEEMGRRDWQAARDRAVERAAQFEPRAPMVTAAPRSWESDRDAGLAAAAAAVSSAREAAANFRASFGNGKRDNNWGPGTVNGGQWQDAAGNWQNGPAPAGYSGPWNGQGYDGQNYNNYGPGQWQDAASDWQNGPAPAGYNDPWNGAAANGDNWQSYASDWEAYGSSVAASYSSQYGGDNWQTAAESAKSVASSYKSEYGVPDMTPMPSMATPTMGGGSMGTTVRNQAATPTSNRVQVNGAEGAAVGGAAKVLGVGAVVVAVAAGMI</sequence>
<protein>
    <submittedName>
        <fullName evidence="3">Uncharacterized protein</fullName>
    </submittedName>
</protein>
<proteinExistence type="predicted"/>
<organism evidence="3 4">
    <name type="scientific">Immersiella caudata</name>
    <dbReference type="NCBI Taxonomy" id="314043"/>
    <lineage>
        <taxon>Eukaryota</taxon>
        <taxon>Fungi</taxon>
        <taxon>Dikarya</taxon>
        <taxon>Ascomycota</taxon>
        <taxon>Pezizomycotina</taxon>
        <taxon>Sordariomycetes</taxon>
        <taxon>Sordariomycetidae</taxon>
        <taxon>Sordariales</taxon>
        <taxon>Lasiosphaeriaceae</taxon>
        <taxon>Immersiella</taxon>
    </lineage>
</organism>
<keyword evidence="4" id="KW-1185">Reference proteome</keyword>